<sequence length="315" mass="34472">MSPSPGAAVLREAAQWLVRLDDEPSAADQQAFSAWLAESDEHRDAVQCLQGSLAPLRELPRAPARAALQRVAAAQPGKRALKALAISLALVLPSAALLQHYPPAYLLADLRTGSGQWRSEQLPDGSRISLDGRSAVDLQFDAHSRTLHLVSGEILVQVAKDAERPFRVVTEHGSIRALGTRFVVERLGDSTRLMMIESSTEVRSGASTLTVHAGQQLQFGASGLQAVQPVDAPGLEQAWARQQMLVREQPLNEVLERLSRNHQGYLLYDAKALAQLKVTAVLPADDSQRALRLLARSFPIRVEQYTPWLTRVVLE</sequence>
<dbReference type="OrthoDB" id="1099576at2"/>
<protein>
    <submittedName>
        <fullName evidence="3">DUF4880 domain-containing protein</fullName>
    </submittedName>
</protein>
<feature type="domain" description="FecR N-terminal" evidence="2">
    <location>
        <begin position="11"/>
        <end position="47"/>
    </location>
</feature>
<keyword evidence="4" id="KW-1185">Reference proteome</keyword>
<dbReference type="AlphaFoldDB" id="A0A411MJM3"/>
<evidence type="ECO:0000259" key="1">
    <source>
        <dbReference type="Pfam" id="PF04773"/>
    </source>
</evidence>
<dbReference type="InterPro" id="IPR032623">
    <property type="entry name" value="FecR_N"/>
</dbReference>
<dbReference type="Gene3D" id="2.60.120.1440">
    <property type="match status" value="1"/>
</dbReference>
<name>A0A411MJM3_9PSED</name>
<dbReference type="GO" id="GO:0016989">
    <property type="term" value="F:sigma factor antagonist activity"/>
    <property type="evidence" value="ECO:0007669"/>
    <property type="project" value="TreeGrafter"/>
</dbReference>
<evidence type="ECO:0000313" key="4">
    <source>
        <dbReference type="Proteomes" id="UP000291130"/>
    </source>
</evidence>
<feature type="domain" description="FecR protein" evidence="1">
    <location>
        <begin position="109"/>
        <end position="197"/>
    </location>
</feature>
<gene>
    <name evidence="3" type="ORF">EXN22_15300</name>
</gene>
<proteinExistence type="predicted"/>
<dbReference type="PANTHER" id="PTHR30273:SF2">
    <property type="entry name" value="PROTEIN FECR"/>
    <property type="match status" value="1"/>
</dbReference>
<dbReference type="Proteomes" id="UP000291130">
    <property type="component" value="Chromosome"/>
</dbReference>
<dbReference type="Pfam" id="PF04773">
    <property type="entry name" value="FecR"/>
    <property type="match status" value="1"/>
</dbReference>
<dbReference type="PIRSF" id="PIRSF018266">
    <property type="entry name" value="FecR"/>
    <property type="match status" value="1"/>
</dbReference>
<dbReference type="InterPro" id="IPR006860">
    <property type="entry name" value="FecR"/>
</dbReference>
<dbReference type="EMBL" id="CP035952">
    <property type="protein sequence ID" value="QBF26988.1"/>
    <property type="molecule type" value="Genomic_DNA"/>
</dbReference>
<accession>A0A411MJM3</accession>
<reference evidence="3 4" key="1">
    <citation type="submission" date="2019-02" db="EMBL/GenBank/DDBJ databases">
        <title>Complete genome sequence of Pseudomonas sp. SNU WT1 isolated from rainbow trout.</title>
        <authorList>
            <person name="Oh W.T."/>
            <person name="Park S.C."/>
        </authorList>
    </citation>
    <scope>NUCLEOTIDE SEQUENCE [LARGE SCALE GENOMIC DNA]</scope>
    <source>
        <strain evidence="3 4">SNU WT1</strain>
    </source>
</reference>
<dbReference type="PANTHER" id="PTHR30273">
    <property type="entry name" value="PERIPLASMIC SIGNAL SENSOR AND SIGMA FACTOR ACTIVATOR FECR-RELATED"/>
    <property type="match status" value="1"/>
</dbReference>
<evidence type="ECO:0000313" key="3">
    <source>
        <dbReference type="EMBL" id="QBF26988.1"/>
    </source>
</evidence>
<dbReference type="KEGG" id="ptk:EXN22_15300"/>
<dbReference type="Pfam" id="PF16220">
    <property type="entry name" value="DUF4880"/>
    <property type="match status" value="1"/>
</dbReference>
<dbReference type="InterPro" id="IPR012373">
    <property type="entry name" value="Ferrdict_sens_TM"/>
</dbReference>
<dbReference type="RefSeq" id="WP_130264853.1">
    <property type="nucleotide sequence ID" value="NZ_CP035952.1"/>
</dbReference>
<organism evidence="3 4">
    <name type="scientific">Pseudomonas tructae</name>
    <dbReference type="NCBI Taxonomy" id="2518644"/>
    <lineage>
        <taxon>Bacteria</taxon>
        <taxon>Pseudomonadati</taxon>
        <taxon>Pseudomonadota</taxon>
        <taxon>Gammaproteobacteria</taxon>
        <taxon>Pseudomonadales</taxon>
        <taxon>Pseudomonadaceae</taxon>
        <taxon>Pseudomonas</taxon>
    </lineage>
</organism>
<evidence type="ECO:0000259" key="2">
    <source>
        <dbReference type="Pfam" id="PF16220"/>
    </source>
</evidence>